<dbReference type="Pfam" id="PF08329">
    <property type="entry name" value="ChitinaseA_N"/>
    <property type="match status" value="1"/>
</dbReference>
<dbReference type="SUPFAM" id="SSF54556">
    <property type="entry name" value="Chitinase insertion domain"/>
    <property type="match status" value="1"/>
</dbReference>
<dbReference type="PANTHER" id="PTHR11177">
    <property type="entry name" value="CHITINASE"/>
    <property type="match status" value="1"/>
</dbReference>
<dbReference type="KEGG" id="vg:7804610"/>
<dbReference type="SMART" id="SM00636">
    <property type="entry name" value="Glyco_18"/>
    <property type="match status" value="1"/>
</dbReference>
<dbReference type="InterPro" id="IPR050314">
    <property type="entry name" value="Glycosyl_Hydrlase_18"/>
</dbReference>
<dbReference type="GO" id="GO:0004568">
    <property type="term" value="F:chitinase activity"/>
    <property type="evidence" value="ECO:0007669"/>
    <property type="project" value="InterPro"/>
</dbReference>
<dbReference type="GO" id="GO:0008061">
    <property type="term" value="F:chitin binding"/>
    <property type="evidence" value="ECO:0007669"/>
    <property type="project" value="InterPro"/>
</dbReference>
<dbReference type="InterPro" id="IPR014756">
    <property type="entry name" value="Ig_E-set"/>
</dbReference>
<dbReference type="RefSeq" id="YP_002854665.1">
    <property type="nucleotide sequence ID" value="NC_012639.1"/>
</dbReference>
<evidence type="ECO:0000256" key="2">
    <source>
        <dbReference type="ARBA" id="ARBA00022801"/>
    </source>
</evidence>
<sequence length="564" mass="62479">MMIRYIWLSILATIAAAAAPGTPVIDWADRNYALIQVNSEATAYEKLVKTNEAVNVLVSWNVYNGEQGDLAYVLFDNVQMWKGDASAKRAVATITHGGRHNMTVKVCNSDGCSISKPVQVKIADTDGAHLDPLPYKWRENNRPFENIGENDKPITAAYFVEWGVYARAFAADKIPAPNLSHLLYGFVPICGGEGVNDALKTVTGSFEALQRSCAGRADFKVSIHDPWAAVQKPQKGVSAWNEPYKGNFGQLMAIKKANPHLKVLPSIGGWTLSDPFFHMHDAEKRAVFVESVREFLLTWKFFDGVDIDWEFPGGNGANPAVGDPHKDGLTYVVLLRDLRDMLDDLQRVTGREFELTSAVSAGYDKIALVNYGDAQNYLDKIFLMSYDFKGAWSTVDLGHQTPLYAPAWNTDEKYTTDFAVNVLLDQNVQPSKIIVGVAMYGRGWRGVTGYKDDNPFTGIATGPAAGTWEDGVVDYKQIRRNIGYAFDNCAKAAYIFKNETGELISFDSVDSVLAKGQYVIEKNLGGLFAWEIDADNGDLLNSMHFGLGDRFLENINDSRRRAEL</sequence>
<evidence type="ECO:0000256" key="1">
    <source>
        <dbReference type="ARBA" id="ARBA00009121"/>
    </source>
</evidence>
<keyword evidence="3" id="KW-0146">Chitin degradation</keyword>
<evidence type="ECO:0000259" key="6">
    <source>
        <dbReference type="PROSITE" id="PS51910"/>
    </source>
</evidence>
<keyword evidence="4 5" id="KW-0326">Glycosidase</keyword>
<dbReference type="InterPro" id="IPR001579">
    <property type="entry name" value="Glyco_hydro_18_chit_AS"/>
</dbReference>
<evidence type="ECO:0000256" key="3">
    <source>
        <dbReference type="ARBA" id="ARBA00023024"/>
    </source>
</evidence>
<reference evidence="7 8" key="1">
    <citation type="journal article" date="2009" name="Virus Genes">
        <title>Morphology and genome of Euproctis pseudoconspersa nucleopolyhedrovirus.</title>
        <authorList>
            <person name="Tang X.D."/>
            <person name="Xiao Q."/>
            <person name="Ma X.C."/>
            <person name="Zhu Z.R."/>
            <person name="Zhang C.X."/>
        </authorList>
    </citation>
    <scope>NUCLEOTIDE SEQUENCE [LARGE SCALE GENOMIC DNA]</scope>
    <source>
        <strain evidence="7 8">Hangzhou</strain>
    </source>
</reference>
<dbReference type="CDD" id="cd02848">
    <property type="entry name" value="E_set_Chitinase_N"/>
    <property type="match status" value="1"/>
</dbReference>
<dbReference type="SUPFAM" id="SSF51445">
    <property type="entry name" value="(Trans)glycosidases"/>
    <property type="match status" value="1"/>
</dbReference>
<dbReference type="OrthoDB" id="2555at10239"/>
<dbReference type="Gene3D" id="3.10.50.10">
    <property type="match status" value="1"/>
</dbReference>
<feature type="domain" description="GH18" evidence="6">
    <location>
        <begin position="153"/>
        <end position="550"/>
    </location>
</feature>
<dbReference type="GeneID" id="7804610"/>
<dbReference type="GO" id="GO:0005975">
    <property type="term" value="P:carbohydrate metabolic process"/>
    <property type="evidence" value="ECO:0007669"/>
    <property type="project" value="InterPro"/>
</dbReference>
<dbReference type="InterPro" id="IPR013783">
    <property type="entry name" value="Ig-like_fold"/>
</dbReference>
<dbReference type="InterPro" id="IPR017853">
    <property type="entry name" value="GH"/>
</dbReference>
<dbReference type="PROSITE" id="PS01095">
    <property type="entry name" value="GH18_1"/>
    <property type="match status" value="1"/>
</dbReference>
<keyword evidence="8" id="KW-1185">Reference proteome</keyword>
<dbReference type="CAZy" id="GH18">
    <property type="family name" value="Glycoside Hydrolase Family 18"/>
</dbReference>
<dbReference type="GO" id="GO:0006032">
    <property type="term" value="P:chitin catabolic process"/>
    <property type="evidence" value="ECO:0007669"/>
    <property type="project" value="UniProtKB-KW"/>
</dbReference>
<evidence type="ECO:0000256" key="5">
    <source>
        <dbReference type="RuleBase" id="RU000489"/>
    </source>
</evidence>
<organism evidence="7 8">
    <name type="scientific">Euproctis pseudoconspersa nucleopolyhedrovirus</name>
    <dbReference type="NCBI Taxonomy" id="307467"/>
    <lineage>
        <taxon>Viruses</taxon>
        <taxon>Viruses incertae sedis</taxon>
        <taxon>Naldaviricetes</taxon>
        <taxon>Lefavirales</taxon>
        <taxon>Baculoviridae</taxon>
        <taxon>Alphabaculovirus</taxon>
        <taxon>Alphabaculovirus eupseudoconspersae</taxon>
    </lineage>
</organism>
<dbReference type="PANTHER" id="PTHR11177:SF317">
    <property type="entry name" value="CHITINASE 12-RELATED"/>
    <property type="match status" value="1"/>
</dbReference>
<dbReference type="SUPFAM" id="SSF81296">
    <property type="entry name" value="E set domains"/>
    <property type="match status" value="1"/>
</dbReference>
<dbReference type="Gene3D" id="3.20.20.80">
    <property type="entry name" value="Glycosidases"/>
    <property type="match status" value="1"/>
</dbReference>
<keyword evidence="2 5" id="KW-0378">Hydrolase</keyword>
<dbReference type="InterPro" id="IPR011583">
    <property type="entry name" value="Chitinase_II/V-like_cat"/>
</dbReference>
<dbReference type="EMBL" id="FJ227128">
    <property type="protein sequence ID" value="ACO53505.1"/>
    <property type="molecule type" value="Genomic_DNA"/>
</dbReference>
<dbReference type="InterPro" id="IPR001223">
    <property type="entry name" value="Glyco_hydro18_cat"/>
</dbReference>
<dbReference type="Proteomes" id="UP000203846">
    <property type="component" value="Segment"/>
</dbReference>
<dbReference type="CDD" id="cd06548">
    <property type="entry name" value="GH18_chitinase"/>
    <property type="match status" value="1"/>
</dbReference>
<proteinExistence type="inferred from homology"/>
<keyword evidence="3" id="KW-0119">Carbohydrate metabolism</keyword>
<dbReference type="InterPro" id="IPR029070">
    <property type="entry name" value="Chitinase_insertion_sf"/>
</dbReference>
<dbReference type="Gene3D" id="2.60.40.10">
    <property type="entry name" value="Immunoglobulins"/>
    <property type="match status" value="1"/>
</dbReference>
<evidence type="ECO:0000256" key="4">
    <source>
        <dbReference type="ARBA" id="ARBA00023295"/>
    </source>
</evidence>
<comment type="similarity">
    <text evidence="1">Belongs to the glycosyl hydrolase 18 family. Chitinase class II subfamily.</text>
</comment>
<keyword evidence="3" id="KW-0624">Polysaccharide degradation</keyword>
<protein>
    <submittedName>
        <fullName evidence="7">Chitinase</fullName>
    </submittedName>
</protein>
<accession>C3TWW3</accession>
<dbReference type="InterPro" id="IPR013540">
    <property type="entry name" value="ChitinaseA_N"/>
</dbReference>
<dbReference type="PROSITE" id="PS51910">
    <property type="entry name" value="GH18_2"/>
    <property type="match status" value="1"/>
</dbReference>
<name>C3TWW3_9ABAC</name>
<evidence type="ECO:0000313" key="7">
    <source>
        <dbReference type="EMBL" id="ACO53505.1"/>
    </source>
</evidence>
<evidence type="ECO:0000313" key="8">
    <source>
        <dbReference type="Proteomes" id="UP000203846"/>
    </source>
</evidence>
<dbReference type="Pfam" id="PF00704">
    <property type="entry name" value="Glyco_hydro_18"/>
    <property type="match status" value="1"/>
</dbReference>